<dbReference type="Pfam" id="PF07734">
    <property type="entry name" value="FBA_1"/>
    <property type="match status" value="1"/>
</dbReference>
<dbReference type="GeneID" id="105140514"/>
<dbReference type="RefSeq" id="XP_011045685.1">
    <property type="nucleotide sequence ID" value="XM_011047383.1"/>
</dbReference>
<proteinExistence type="predicted"/>
<dbReference type="SMART" id="SM00256">
    <property type="entry name" value="FBOX"/>
    <property type="match status" value="1"/>
</dbReference>
<reference evidence="3" key="1">
    <citation type="submission" date="2025-08" db="UniProtKB">
        <authorList>
            <consortium name="RefSeq"/>
        </authorList>
    </citation>
    <scope>IDENTIFICATION</scope>
</reference>
<dbReference type="AlphaFoldDB" id="A0AAJ6VD51"/>
<sequence length="330" mass="37731">MSKLPQDIMVDILTYLPVKSLLRFKCVCKLWHSLISDPKFVKSHLKIAREVNSNKCQRLLLSTRTPQSVDFEAASEGDEDNAVQELEYPDVIRCSPTYFIGIMGSCDGLICLFVDYAKLVLWNPSTRDYKELPKPSCDHGFDFFAGIGYDSSNDDYKFVIPSCTTADGSEQIMVEVLALKTNVWRKVPEICQAEERFKEVVPLPDHFDTVVLGLSGNFLCAFGECHGSYFEAWIHEQEHDSSASFRRLFRLPADRLSQEPKVVLCLTKKGELLLDYDEWQLALYHPLEDKNKCIWAYRDINLCDLAIYTDSLVSINGDESRDPRRKMVIA</sequence>
<dbReference type="InterPro" id="IPR050796">
    <property type="entry name" value="SCF_F-box_component"/>
</dbReference>
<dbReference type="PROSITE" id="PS50181">
    <property type="entry name" value="FBOX"/>
    <property type="match status" value="1"/>
</dbReference>
<dbReference type="Proteomes" id="UP000694918">
    <property type="component" value="Unplaced"/>
</dbReference>
<dbReference type="PANTHER" id="PTHR31672:SF13">
    <property type="entry name" value="F-BOX PROTEIN CPR30-LIKE"/>
    <property type="match status" value="1"/>
</dbReference>
<evidence type="ECO:0000313" key="2">
    <source>
        <dbReference type="Proteomes" id="UP000694918"/>
    </source>
</evidence>
<name>A0AAJ6VD51_POPEU</name>
<gene>
    <name evidence="3" type="primary">LOC105140514</name>
</gene>
<dbReference type="NCBIfam" id="TIGR01640">
    <property type="entry name" value="F_box_assoc_1"/>
    <property type="match status" value="1"/>
</dbReference>
<dbReference type="PANTHER" id="PTHR31672">
    <property type="entry name" value="BNACNNG10540D PROTEIN"/>
    <property type="match status" value="1"/>
</dbReference>
<dbReference type="InterPro" id="IPR036047">
    <property type="entry name" value="F-box-like_dom_sf"/>
</dbReference>
<evidence type="ECO:0000313" key="3">
    <source>
        <dbReference type="RefSeq" id="XP_011045685.1"/>
    </source>
</evidence>
<organism evidence="2 3">
    <name type="scientific">Populus euphratica</name>
    <name type="common">Euphrates poplar</name>
    <dbReference type="NCBI Taxonomy" id="75702"/>
    <lineage>
        <taxon>Eukaryota</taxon>
        <taxon>Viridiplantae</taxon>
        <taxon>Streptophyta</taxon>
        <taxon>Embryophyta</taxon>
        <taxon>Tracheophyta</taxon>
        <taxon>Spermatophyta</taxon>
        <taxon>Magnoliopsida</taxon>
        <taxon>eudicotyledons</taxon>
        <taxon>Gunneridae</taxon>
        <taxon>Pentapetalae</taxon>
        <taxon>rosids</taxon>
        <taxon>fabids</taxon>
        <taxon>Malpighiales</taxon>
        <taxon>Salicaceae</taxon>
        <taxon>Saliceae</taxon>
        <taxon>Populus</taxon>
    </lineage>
</organism>
<dbReference type="InterPro" id="IPR001810">
    <property type="entry name" value="F-box_dom"/>
</dbReference>
<accession>A0AAJ6VD51</accession>
<protein>
    <submittedName>
        <fullName evidence="3">F-box/kelch-repeat protein At3g06240-like</fullName>
    </submittedName>
</protein>
<dbReference type="InterPro" id="IPR017451">
    <property type="entry name" value="F-box-assoc_interact_dom"/>
</dbReference>
<feature type="domain" description="F-box" evidence="1">
    <location>
        <begin position="1"/>
        <end position="44"/>
    </location>
</feature>
<dbReference type="InterPro" id="IPR006527">
    <property type="entry name" value="F-box-assoc_dom_typ1"/>
</dbReference>
<dbReference type="SUPFAM" id="SSF81383">
    <property type="entry name" value="F-box domain"/>
    <property type="match status" value="1"/>
</dbReference>
<dbReference type="CDD" id="cd22157">
    <property type="entry name" value="F-box_AtFBW1-like"/>
    <property type="match status" value="1"/>
</dbReference>
<dbReference type="KEGG" id="peu:105140514"/>
<dbReference type="Pfam" id="PF00646">
    <property type="entry name" value="F-box"/>
    <property type="match status" value="1"/>
</dbReference>
<dbReference type="Gene3D" id="1.20.1280.50">
    <property type="match status" value="1"/>
</dbReference>
<evidence type="ECO:0000259" key="1">
    <source>
        <dbReference type="PROSITE" id="PS50181"/>
    </source>
</evidence>
<keyword evidence="2" id="KW-1185">Reference proteome</keyword>